<comment type="caution">
    <text evidence="10">The sequence shown here is derived from an EMBL/GenBank/DDBJ whole genome shotgun (WGS) entry which is preliminary data.</text>
</comment>
<evidence type="ECO:0000256" key="6">
    <source>
        <dbReference type="ARBA" id="ARBA00023163"/>
    </source>
</evidence>
<keyword evidence="5" id="KW-0238">DNA-binding</keyword>
<name>A0A0L6Z7T5_9CLOT</name>
<dbReference type="CDD" id="cd00156">
    <property type="entry name" value="REC"/>
    <property type="match status" value="1"/>
</dbReference>
<dbReference type="SMART" id="SM00448">
    <property type="entry name" value="REC"/>
    <property type="match status" value="1"/>
</dbReference>
<dbReference type="GO" id="GO:0000976">
    <property type="term" value="F:transcription cis-regulatory region binding"/>
    <property type="evidence" value="ECO:0007669"/>
    <property type="project" value="TreeGrafter"/>
</dbReference>
<gene>
    <name evidence="10" type="primary">ompR</name>
    <name evidence="10" type="ORF">CLHOM_25250</name>
</gene>
<dbReference type="GO" id="GO:0005829">
    <property type="term" value="C:cytosol"/>
    <property type="evidence" value="ECO:0007669"/>
    <property type="project" value="TreeGrafter"/>
</dbReference>
<dbReference type="InterPro" id="IPR001789">
    <property type="entry name" value="Sig_transdc_resp-reg_receiver"/>
</dbReference>
<evidence type="ECO:0000256" key="3">
    <source>
        <dbReference type="ARBA" id="ARBA00023012"/>
    </source>
</evidence>
<reference evidence="11" key="1">
    <citation type="submission" date="2015-08" db="EMBL/GenBank/DDBJ databases">
        <title>Genome sequence of the strict anaerobe Clostridium homopropionicum LuHBu1 (DSM 5847T).</title>
        <authorList>
            <person name="Poehlein A."/>
            <person name="Beck M."/>
            <person name="Schiel-Bengelsdorf B."/>
            <person name="Bengelsdorf F.R."/>
            <person name="Daniel R."/>
            <person name="Duerre P."/>
        </authorList>
    </citation>
    <scope>NUCLEOTIDE SEQUENCE [LARGE SCALE GENOMIC DNA]</scope>
    <source>
        <strain evidence="11">DSM 5847</strain>
    </source>
</reference>
<keyword evidence="6" id="KW-0804">Transcription</keyword>
<evidence type="ECO:0000313" key="11">
    <source>
        <dbReference type="Proteomes" id="UP000037043"/>
    </source>
</evidence>
<comment type="function">
    <text evidence="7">May play the central regulatory role in sporulation. It may be an element of the effector pathway responsible for the activation of sporulation genes in response to nutritional stress. Spo0A may act in concert with spo0H (a sigma factor) to control the expression of some genes that are critical to the sporulation process.</text>
</comment>
<dbReference type="InterPro" id="IPR039420">
    <property type="entry name" value="WalR-like"/>
</dbReference>
<evidence type="ECO:0000256" key="2">
    <source>
        <dbReference type="ARBA" id="ARBA00022553"/>
    </source>
</evidence>
<dbReference type="PANTHER" id="PTHR48111">
    <property type="entry name" value="REGULATOR OF RPOS"/>
    <property type="match status" value="1"/>
</dbReference>
<sequence length="284" mass="32661">MRNIIILDNKAYIRSKVKEIVSDYDINVYEAINSIQFFNTLAELNYKVDLIITELNLGNESGIEIIKRLKSKGVNIPILIVTTENRKREFAKSIMAGAVDYILKPFDEKLLLKRIVGDIEKGKTIKKANTSQAEAAKETNIKGAADIKKDNEESKNISICMITIFKTVEEFTSDIEKEYENLTNILYPYVKKILKKDEGILRLGLQSFCASFYDISERTKEEVTHNINLLFSSLKEKNHLFKDIFIACVFTDYPKDGNDKKELIIKAKDITVEKINEVKKMEKR</sequence>
<feature type="domain" description="Response regulatory" evidence="9">
    <location>
        <begin position="3"/>
        <end position="119"/>
    </location>
</feature>
<evidence type="ECO:0000256" key="1">
    <source>
        <dbReference type="ARBA" id="ARBA00018672"/>
    </source>
</evidence>
<evidence type="ECO:0000256" key="7">
    <source>
        <dbReference type="ARBA" id="ARBA00024867"/>
    </source>
</evidence>
<keyword evidence="2" id="KW-0597">Phosphoprotein</keyword>
<dbReference type="RefSeq" id="WP_052222027.1">
    <property type="nucleotide sequence ID" value="NZ_LHUR01000029.1"/>
</dbReference>
<dbReference type="GO" id="GO:0000156">
    <property type="term" value="F:phosphorelay response regulator activity"/>
    <property type="evidence" value="ECO:0007669"/>
    <property type="project" value="TreeGrafter"/>
</dbReference>
<dbReference type="PANTHER" id="PTHR48111:SF1">
    <property type="entry name" value="TWO-COMPONENT RESPONSE REGULATOR ORR33"/>
    <property type="match status" value="1"/>
</dbReference>
<dbReference type="SUPFAM" id="SSF52172">
    <property type="entry name" value="CheY-like"/>
    <property type="match status" value="1"/>
</dbReference>
<dbReference type="PATRIC" id="fig|1121318.3.peg.2543"/>
<evidence type="ECO:0000256" key="5">
    <source>
        <dbReference type="ARBA" id="ARBA00023125"/>
    </source>
</evidence>
<dbReference type="Gene3D" id="3.40.50.2300">
    <property type="match status" value="1"/>
</dbReference>
<evidence type="ECO:0000256" key="8">
    <source>
        <dbReference type="PROSITE-ProRule" id="PRU00169"/>
    </source>
</evidence>
<dbReference type="GO" id="GO:0006355">
    <property type="term" value="P:regulation of DNA-templated transcription"/>
    <property type="evidence" value="ECO:0007669"/>
    <property type="project" value="TreeGrafter"/>
</dbReference>
<evidence type="ECO:0000313" key="10">
    <source>
        <dbReference type="EMBL" id="KOA19030.1"/>
    </source>
</evidence>
<accession>A0A0L6Z7T5</accession>
<evidence type="ECO:0000256" key="4">
    <source>
        <dbReference type="ARBA" id="ARBA00023015"/>
    </source>
</evidence>
<dbReference type="STRING" id="36844.SAMN04488501_1236"/>
<organism evidence="10 11">
    <name type="scientific">Clostridium homopropionicum DSM 5847</name>
    <dbReference type="NCBI Taxonomy" id="1121318"/>
    <lineage>
        <taxon>Bacteria</taxon>
        <taxon>Bacillati</taxon>
        <taxon>Bacillota</taxon>
        <taxon>Clostridia</taxon>
        <taxon>Eubacteriales</taxon>
        <taxon>Clostridiaceae</taxon>
        <taxon>Clostridium</taxon>
    </lineage>
</organism>
<proteinExistence type="predicted"/>
<dbReference type="PROSITE" id="PS50110">
    <property type="entry name" value="RESPONSE_REGULATORY"/>
    <property type="match status" value="1"/>
</dbReference>
<keyword evidence="11" id="KW-1185">Reference proteome</keyword>
<keyword evidence="3" id="KW-0902">Two-component regulatory system</keyword>
<dbReference type="Proteomes" id="UP000037043">
    <property type="component" value="Unassembled WGS sequence"/>
</dbReference>
<evidence type="ECO:0000259" key="9">
    <source>
        <dbReference type="PROSITE" id="PS50110"/>
    </source>
</evidence>
<dbReference type="AlphaFoldDB" id="A0A0L6Z7T5"/>
<dbReference type="EMBL" id="LHUR01000029">
    <property type="protein sequence ID" value="KOA19030.1"/>
    <property type="molecule type" value="Genomic_DNA"/>
</dbReference>
<comment type="caution">
    <text evidence="8">Lacks conserved residue(s) required for the propagation of feature annotation.</text>
</comment>
<dbReference type="Pfam" id="PF00072">
    <property type="entry name" value="Response_reg"/>
    <property type="match status" value="1"/>
</dbReference>
<dbReference type="InterPro" id="IPR011006">
    <property type="entry name" value="CheY-like_superfamily"/>
</dbReference>
<keyword evidence="4" id="KW-0805">Transcription regulation</keyword>
<dbReference type="GO" id="GO:0032993">
    <property type="term" value="C:protein-DNA complex"/>
    <property type="evidence" value="ECO:0007669"/>
    <property type="project" value="TreeGrafter"/>
</dbReference>
<protein>
    <recommendedName>
        <fullName evidence="1">Stage 0 sporulation protein A homolog</fullName>
    </recommendedName>
</protein>